<accession>S4APF2</accession>
<comment type="caution">
    <text evidence="1">The sequence shown here is derived from an EMBL/GenBank/DDBJ whole genome shotgun (WGS) entry which is preliminary data.</text>
</comment>
<evidence type="ECO:0000313" key="1">
    <source>
        <dbReference type="EMBL" id="EPH43352.1"/>
    </source>
</evidence>
<proteinExistence type="predicted"/>
<evidence type="ECO:0000313" key="2">
    <source>
        <dbReference type="Proteomes" id="UP000014629"/>
    </source>
</evidence>
<dbReference type="Gene3D" id="3.40.50.1820">
    <property type="entry name" value="alpha/beta hydrolase"/>
    <property type="match status" value="1"/>
</dbReference>
<name>S4APF2_9ACTN</name>
<dbReference type="AlphaFoldDB" id="S4APF2"/>
<organism evidence="1 2">
    <name type="scientific">Streptomyces aurantiacus JA 4570</name>
    <dbReference type="NCBI Taxonomy" id="1286094"/>
    <lineage>
        <taxon>Bacteria</taxon>
        <taxon>Bacillati</taxon>
        <taxon>Actinomycetota</taxon>
        <taxon>Actinomycetes</taxon>
        <taxon>Kitasatosporales</taxon>
        <taxon>Streptomycetaceae</taxon>
        <taxon>Streptomyces</taxon>
        <taxon>Streptomyces aurantiacus group</taxon>
    </lineage>
</organism>
<reference evidence="1 2" key="1">
    <citation type="submission" date="2013-02" db="EMBL/GenBank/DDBJ databases">
        <title>Draft Genome Sequence of Streptomyces aurantiacus, Which Produces Setomimycin.</title>
        <authorList>
            <person name="Gruening B.A."/>
            <person name="Praeg A."/>
            <person name="Erxleben A."/>
            <person name="Guenther S."/>
            <person name="Mueller M."/>
        </authorList>
    </citation>
    <scope>NUCLEOTIDE SEQUENCE [LARGE SCALE GENOMIC DNA]</scope>
    <source>
        <strain evidence="1 2">JA 4570</strain>
    </source>
</reference>
<dbReference type="Proteomes" id="UP000014629">
    <property type="component" value="Unassembled WGS sequence"/>
</dbReference>
<protein>
    <recommendedName>
        <fullName evidence="3">AB hydrolase-1 domain-containing protein</fullName>
    </recommendedName>
</protein>
<dbReference type="EMBL" id="AOPZ01000169">
    <property type="protein sequence ID" value="EPH43352.1"/>
    <property type="molecule type" value="Genomic_DNA"/>
</dbReference>
<sequence>MRALYGSGRVWRAALLEYATYGDVAHELAVLRGGRGLPGGAPVRVLAAAPARADRWARRQRALATTLHADFRLLAPAGHLLMRDCPHEVAEATLAAR</sequence>
<dbReference type="InterPro" id="IPR029058">
    <property type="entry name" value="AB_hydrolase_fold"/>
</dbReference>
<gene>
    <name evidence="1" type="ORF">STRAU_3595</name>
</gene>
<keyword evidence="2" id="KW-1185">Reference proteome</keyword>
<evidence type="ECO:0008006" key="3">
    <source>
        <dbReference type="Google" id="ProtNLM"/>
    </source>
</evidence>
<dbReference type="PATRIC" id="fig|1286094.4.peg.3556"/>